<dbReference type="RefSeq" id="WP_014417674.1">
    <property type="nucleotide sequence ID" value="NZ_CP128501.1"/>
</dbReference>
<evidence type="ECO:0000259" key="2">
    <source>
        <dbReference type="Pfam" id="PF09851"/>
    </source>
</evidence>
<reference evidence="3" key="1">
    <citation type="submission" date="2023-02" db="EMBL/GenBank/DDBJ databases">
        <title>Draft Whole-Genome Sequences of Bacillus Strains of Potential Probiotic for Poultry.</title>
        <authorList>
            <person name="Ma L.M."/>
            <person name="Lopez-Guerra N."/>
            <person name="Zhang G."/>
        </authorList>
    </citation>
    <scope>NUCLEOTIDE SEQUENCE</scope>
    <source>
        <strain evidence="3">OSU1013-24</strain>
    </source>
</reference>
<name>A0AAP4DI01_BACAM</name>
<evidence type="ECO:0000256" key="1">
    <source>
        <dbReference type="SAM" id="Phobius"/>
    </source>
</evidence>
<protein>
    <submittedName>
        <fullName evidence="3">SHOCT domain-containing protein</fullName>
    </submittedName>
</protein>
<sequence>MPPLVYGSLIAFICFITAVVLANHDNIPGMWLALFGVFAAIILTAYLQRKRESTFAKNQFNELENLLKNTPDFKSDHKFLSPVADSLIAIDETNEKVLLIENKHVNAMHFSKTTSKYDYLHKVFSFEDILQVEMLEDGVTVNKTSTSSQIGRAALGGLIGGGVGAIIGGLSGESVSSQKIRKAQLRVVVNNKEKSFYTITFIHFEQPQSKDNQFYKPLNDRLIHCFNLLTHILKKDAKENPVQTGVADELTKLAALYKDNLLTQAEYESQKKKLLS</sequence>
<keyword evidence="1" id="KW-0812">Transmembrane</keyword>
<comment type="caution">
    <text evidence="3">The sequence shown here is derived from an EMBL/GenBank/DDBJ whole genome shotgun (WGS) entry which is preliminary data.</text>
</comment>
<dbReference type="InterPro" id="IPR018649">
    <property type="entry name" value="SHOCT"/>
</dbReference>
<dbReference type="EMBL" id="JARKHX010000003">
    <property type="protein sequence ID" value="MDF4193888.1"/>
    <property type="molecule type" value="Genomic_DNA"/>
</dbReference>
<evidence type="ECO:0000313" key="4">
    <source>
        <dbReference type="Proteomes" id="UP001222377"/>
    </source>
</evidence>
<gene>
    <name evidence="3" type="ORF">PV946_08905</name>
</gene>
<keyword evidence="1" id="KW-1133">Transmembrane helix</keyword>
<proteinExistence type="predicted"/>
<keyword evidence="1" id="KW-0472">Membrane</keyword>
<organism evidence="3 4">
    <name type="scientific">Bacillus amyloliquefaciens</name>
    <name type="common">Bacillus velezensis</name>
    <dbReference type="NCBI Taxonomy" id="1390"/>
    <lineage>
        <taxon>Bacteria</taxon>
        <taxon>Bacillati</taxon>
        <taxon>Bacillota</taxon>
        <taxon>Bacilli</taxon>
        <taxon>Bacillales</taxon>
        <taxon>Bacillaceae</taxon>
        <taxon>Bacillus</taxon>
        <taxon>Bacillus amyloliquefaciens group</taxon>
    </lineage>
</organism>
<dbReference type="Pfam" id="PF09851">
    <property type="entry name" value="SHOCT"/>
    <property type="match status" value="1"/>
</dbReference>
<feature type="transmembrane region" description="Helical" evidence="1">
    <location>
        <begin position="29"/>
        <end position="47"/>
    </location>
</feature>
<dbReference type="AlphaFoldDB" id="A0AAP4DI01"/>
<feature type="transmembrane region" description="Helical" evidence="1">
    <location>
        <begin position="5"/>
        <end position="23"/>
    </location>
</feature>
<accession>A0AAP4DI01</accession>
<feature type="domain" description="SHOCT" evidence="2">
    <location>
        <begin position="248"/>
        <end position="275"/>
    </location>
</feature>
<evidence type="ECO:0000313" key="3">
    <source>
        <dbReference type="EMBL" id="MDF4193888.1"/>
    </source>
</evidence>
<dbReference type="Proteomes" id="UP001222377">
    <property type="component" value="Unassembled WGS sequence"/>
</dbReference>